<comment type="caution">
    <text evidence="1">The sequence shown here is derived from an EMBL/GenBank/DDBJ whole genome shotgun (WGS) entry which is preliminary data.</text>
</comment>
<reference evidence="1 2" key="1">
    <citation type="submission" date="2024-04" db="EMBL/GenBank/DDBJ databases">
        <title>Tritrichomonas musculus Genome.</title>
        <authorList>
            <person name="Alves-Ferreira E."/>
            <person name="Grigg M."/>
            <person name="Lorenzi H."/>
            <person name="Galac M."/>
        </authorList>
    </citation>
    <scope>NUCLEOTIDE SEQUENCE [LARGE SCALE GENOMIC DNA]</scope>
    <source>
        <strain evidence="1 2">EAF2021</strain>
    </source>
</reference>
<dbReference type="PANTHER" id="PTHR24159:SF5">
    <property type="entry name" value="ANK_REP_REGION DOMAIN-CONTAINING PROTEIN"/>
    <property type="match status" value="1"/>
</dbReference>
<name>A0ABR2KNE2_9EUKA</name>
<protein>
    <recommendedName>
        <fullName evidence="3">DUF3447 domain-containing protein</fullName>
    </recommendedName>
</protein>
<organism evidence="1 2">
    <name type="scientific">Tritrichomonas musculus</name>
    <dbReference type="NCBI Taxonomy" id="1915356"/>
    <lineage>
        <taxon>Eukaryota</taxon>
        <taxon>Metamonada</taxon>
        <taxon>Parabasalia</taxon>
        <taxon>Tritrichomonadida</taxon>
        <taxon>Tritrichomonadidae</taxon>
        <taxon>Tritrichomonas</taxon>
    </lineage>
</organism>
<dbReference type="Gene3D" id="1.25.40.20">
    <property type="entry name" value="Ankyrin repeat-containing domain"/>
    <property type="match status" value="1"/>
</dbReference>
<dbReference type="SMART" id="SM00248">
    <property type="entry name" value="ANK"/>
    <property type="match status" value="4"/>
</dbReference>
<evidence type="ECO:0000313" key="1">
    <source>
        <dbReference type="EMBL" id="KAK8892586.1"/>
    </source>
</evidence>
<keyword evidence="2" id="KW-1185">Reference proteome</keyword>
<accession>A0ABR2KNE2</accession>
<dbReference type="InterPro" id="IPR036770">
    <property type="entry name" value="Ankyrin_rpt-contain_sf"/>
</dbReference>
<evidence type="ECO:0000313" key="2">
    <source>
        <dbReference type="Proteomes" id="UP001470230"/>
    </source>
</evidence>
<dbReference type="SUPFAM" id="SSF48403">
    <property type="entry name" value="Ankyrin repeat"/>
    <property type="match status" value="1"/>
</dbReference>
<sequence length="686" mass="81047">MLEENFDPDVLQKYLKIVELQDLLVYSNYENLSSNADLITAKLINQDFTPLDYSYCLYTIERYNSLHCKILAKLTSEMGKLLITKYNNPTILQELKYQILERIFLRINFESTPHILLYFLEKYGFYEGKDFLERIIELKRLFFSQPVFYLPFIVWFLPLFEAQYPEFYEETVKQLKSTVVNPKDTFFPFYNIKETAVTAKIPNPRDISKELYSRRSRDDFNDDYPTFSEVEIYGKDDAILLFLKDDDYWFFREDVLNYFRKDNWKMHSFLCENGYFPNSIEEVIANDDIDRFLELLKKSNINYDTNINYNIFFKSHVINKSNNLIEYAAFCSSVKIFKYLIDGLSEVEIMNLTQNRLVTTVPYLAVYSGCQEILKICEERGVNLDVCIFCASCFYKHEILSWLIENLNYSLESYSEIYICPLHQCASSNNLRGLLYLLYKGADINQTKGPNGIEIISPFSFGIEFNRYHTSTFLLKAKNFNKDDYKIDFIMTIALFNCDFNLFSVVFNAFNDGQIDFTSFCFRLRYADLKVFDFIYDQIDIQNIKHTLGRIFDEMVSRGGIELAILLFKKFSSEILKSDCYTLSCPSPRCLHAQIVNAFLENQDFLNDKKLVNCQMLYAIQNKRLDIIKLLLSKIDGADFNLSDLFRIFNLMDIFEVVGLSSTLFFKVYKYNLDEFYLIYFLILLF</sequence>
<dbReference type="Pfam" id="PF00023">
    <property type="entry name" value="Ank"/>
    <property type="match status" value="1"/>
</dbReference>
<dbReference type="Proteomes" id="UP001470230">
    <property type="component" value="Unassembled WGS sequence"/>
</dbReference>
<evidence type="ECO:0008006" key="3">
    <source>
        <dbReference type="Google" id="ProtNLM"/>
    </source>
</evidence>
<dbReference type="PANTHER" id="PTHR24159">
    <property type="match status" value="1"/>
</dbReference>
<dbReference type="InterPro" id="IPR002110">
    <property type="entry name" value="Ankyrin_rpt"/>
</dbReference>
<dbReference type="EMBL" id="JAPFFF010000004">
    <property type="protein sequence ID" value="KAK8892586.1"/>
    <property type="molecule type" value="Genomic_DNA"/>
</dbReference>
<proteinExistence type="predicted"/>
<gene>
    <name evidence="1" type="ORF">M9Y10_029825</name>
</gene>